<gene>
    <name evidence="2" type="ORF">II3_02445</name>
</gene>
<proteinExistence type="predicted"/>
<sequence length="109" mass="12359">MSDLHWWELLILLPCILLVRDGMKLAQYRMRNRYVTIAVFSAVYTVMMLCVNRIAKIHITASGSKEIMKEFAGISGPILSIQSNTLYLIVGSFLISYVLTFAGMKLVKK</sequence>
<evidence type="ECO:0000313" key="2">
    <source>
        <dbReference type="EMBL" id="EJR00616.1"/>
    </source>
</evidence>
<reference evidence="2 3" key="1">
    <citation type="submission" date="2012-04" db="EMBL/GenBank/DDBJ databases">
        <title>The Genome Sequence of Bacillus cereus MC67.</title>
        <authorList>
            <consortium name="The Broad Institute Genome Sequencing Platform"/>
            <consortium name="The Broad Institute Genome Sequencing Center for Infectious Disease"/>
            <person name="Feldgarden M."/>
            <person name="Van der Auwera G.A."/>
            <person name="Mahillon J."/>
            <person name="Duprez V."/>
            <person name="Timmery S."/>
            <person name="Mattelet C."/>
            <person name="Dierick K."/>
            <person name="Sun M."/>
            <person name="Yu Z."/>
            <person name="Zhu L."/>
            <person name="Hu X."/>
            <person name="Shank E.B."/>
            <person name="Swiecicka I."/>
            <person name="Hansen B.M."/>
            <person name="Andrup L."/>
            <person name="Young S.K."/>
            <person name="Zeng Q."/>
            <person name="Gargeya S."/>
            <person name="Fitzgerald M."/>
            <person name="Haas B."/>
            <person name="Abouelleil A."/>
            <person name="Alvarado L."/>
            <person name="Arachchi H.M."/>
            <person name="Berlin A."/>
            <person name="Chapman S.B."/>
            <person name="Goldberg J."/>
            <person name="Griggs A."/>
            <person name="Gujja S."/>
            <person name="Hansen M."/>
            <person name="Howarth C."/>
            <person name="Imamovic A."/>
            <person name="Larimer J."/>
            <person name="McCowen C."/>
            <person name="Montmayeur A."/>
            <person name="Murphy C."/>
            <person name="Neiman D."/>
            <person name="Pearson M."/>
            <person name="Priest M."/>
            <person name="Roberts A."/>
            <person name="Saif S."/>
            <person name="Shea T."/>
            <person name="Sisk P."/>
            <person name="Sykes S."/>
            <person name="Wortman J."/>
            <person name="Nusbaum C."/>
            <person name="Birren B."/>
        </authorList>
    </citation>
    <scope>NUCLEOTIDE SEQUENCE [LARGE SCALE GENOMIC DNA]</scope>
    <source>
        <strain evidence="2 3">MC67</strain>
    </source>
</reference>
<evidence type="ECO:0000256" key="1">
    <source>
        <dbReference type="SAM" id="Phobius"/>
    </source>
</evidence>
<keyword evidence="1" id="KW-1133">Transmembrane helix</keyword>
<feature type="transmembrane region" description="Helical" evidence="1">
    <location>
        <begin position="86"/>
        <end position="107"/>
    </location>
</feature>
<protein>
    <submittedName>
        <fullName evidence="2">Uncharacterized protein</fullName>
    </submittedName>
</protein>
<keyword evidence="1" id="KW-0472">Membrane</keyword>
<dbReference type="EMBL" id="AHEN01000025">
    <property type="protein sequence ID" value="EJR00616.1"/>
    <property type="molecule type" value="Genomic_DNA"/>
</dbReference>
<dbReference type="PATRIC" id="fig|1053219.3.peg.2488"/>
<keyword evidence="1" id="KW-0812">Transmembrane</keyword>
<dbReference type="Proteomes" id="UP000006997">
    <property type="component" value="Unassembled WGS sequence"/>
</dbReference>
<name>J8FJ00_BACCE</name>
<dbReference type="HOGENOM" id="CLU_2178434_0_0_9"/>
<dbReference type="AlphaFoldDB" id="J8FJ00"/>
<feature type="transmembrane region" description="Helical" evidence="1">
    <location>
        <begin position="35"/>
        <end position="55"/>
    </location>
</feature>
<accession>J8FJ00</accession>
<comment type="caution">
    <text evidence="2">The sequence shown here is derived from an EMBL/GenBank/DDBJ whole genome shotgun (WGS) entry which is preliminary data.</text>
</comment>
<feature type="transmembrane region" description="Helical" evidence="1">
    <location>
        <begin position="6"/>
        <end position="23"/>
    </location>
</feature>
<evidence type="ECO:0000313" key="3">
    <source>
        <dbReference type="Proteomes" id="UP000006997"/>
    </source>
</evidence>
<organism evidence="2 3">
    <name type="scientific">Bacillus cereus MC67</name>
    <dbReference type="NCBI Taxonomy" id="1053219"/>
    <lineage>
        <taxon>Bacteria</taxon>
        <taxon>Bacillati</taxon>
        <taxon>Bacillota</taxon>
        <taxon>Bacilli</taxon>
        <taxon>Bacillales</taxon>
        <taxon>Bacillaceae</taxon>
        <taxon>Bacillus</taxon>
        <taxon>Bacillus cereus group</taxon>
    </lineage>
</organism>